<dbReference type="SMART" id="SM00220">
    <property type="entry name" value="S_TKc"/>
    <property type="match status" value="1"/>
</dbReference>
<dbReference type="PROSITE" id="PS50011">
    <property type="entry name" value="PROTEIN_KINASE_DOM"/>
    <property type="match status" value="1"/>
</dbReference>
<dbReference type="PANTHER" id="PTHR24349">
    <property type="entry name" value="SERINE/THREONINE-PROTEIN KINASE"/>
    <property type="match status" value="1"/>
</dbReference>
<dbReference type="GeneID" id="17355518"/>
<dbReference type="PROSITE" id="PS50222">
    <property type="entry name" value="EF_HAND_2"/>
    <property type="match status" value="2"/>
</dbReference>
<feature type="binding site" evidence="7">
    <location>
        <position position="139"/>
    </location>
    <ligand>
        <name>ATP</name>
        <dbReference type="ChEBI" id="CHEBI:30616"/>
    </ligand>
</feature>
<keyword evidence="4" id="KW-0418">Kinase</keyword>
<dbReference type="GO" id="GO:0004674">
    <property type="term" value="F:protein serine/threonine kinase activity"/>
    <property type="evidence" value="ECO:0007669"/>
    <property type="project" value="UniProtKB-KW"/>
</dbReference>
<dbReference type="OMA" id="ASPARCH"/>
<dbReference type="FunFam" id="1.10.510.10:FF:000571">
    <property type="entry name" value="Maternal embryonic leucine zipper kinase"/>
    <property type="match status" value="1"/>
</dbReference>
<dbReference type="Pfam" id="PF00069">
    <property type="entry name" value="Pkinase"/>
    <property type="match status" value="1"/>
</dbReference>
<organism evidence="12">
    <name type="scientific">Chlorella variabilis</name>
    <name type="common">Green alga</name>
    <dbReference type="NCBI Taxonomy" id="554065"/>
    <lineage>
        <taxon>Eukaryota</taxon>
        <taxon>Viridiplantae</taxon>
        <taxon>Chlorophyta</taxon>
        <taxon>core chlorophytes</taxon>
        <taxon>Trebouxiophyceae</taxon>
        <taxon>Chlorellales</taxon>
        <taxon>Chlorellaceae</taxon>
        <taxon>Chlorella clade</taxon>
        <taxon>Chlorella</taxon>
    </lineage>
</organism>
<protein>
    <submittedName>
        <fullName evidence="11">Uncharacterized protein</fullName>
    </submittedName>
</protein>
<dbReference type="InterPro" id="IPR000719">
    <property type="entry name" value="Prot_kinase_dom"/>
</dbReference>
<evidence type="ECO:0000313" key="11">
    <source>
        <dbReference type="EMBL" id="EFN55861.1"/>
    </source>
</evidence>
<dbReference type="Pfam" id="PF13202">
    <property type="entry name" value="EF-hand_5"/>
    <property type="match status" value="1"/>
</dbReference>
<accession>E1ZEF5</accession>
<feature type="domain" description="EF-hand" evidence="10">
    <location>
        <begin position="416"/>
        <end position="451"/>
    </location>
</feature>
<dbReference type="PROSITE" id="PS00018">
    <property type="entry name" value="EF_HAND_1"/>
    <property type="match status" value="2"/>
</dbReference>
<evidence type="ECO:0000256" key="5">
    <source>
        <dbReference type="ARBA" id="ARBA00022837"/>
    </source>
</evidence>
<evidence type="ECO:0000256" key="4">
    <source>
        <dbReference type="ARBA" id="ARBA00022777"/>
    </source>
</evidence>
<evidence type="ECO:0000256" key="2">
    <source>
        <dbReference type="ARBA" id="ARBA00022679"/>
    </source>
</evidence>
<dbReference type="SUPFAM" id="SSF56112">
    <property type="entry name" value="Protein kinase-like (PK-like)"/>
    <property type="match status" value="1"/>
</dbReference>
<dbReference type="CDD" id="cd00051">
    <property type="entry name" value="EFh"/>
    <property type="match status" value="1"/>
</dbReference>
<keyword evidence="5" id="KW-0106">Calcium</keyword>
<dbReference type="InParanoid" id="E1ZEF5"/>
<dbReference type="STRING" id="554065.E1ZEF5"/>
<dbReference type="RefSeq" id="XP_005847963.1">
    <property type="nucleotide sequence ID" value="XM_005847901.1"/>
</dbReference>
<dbReference type="eggNOG" id="KOG0032">
    <property type="taxonomic scope" value="Eukaryota"/>
</dbReference>
<evidence type="ECO:0000256" key="7">
    <source>
        <dbReference type="PROSITE-ProRule" id="PRU10141"/>
    </source>
</evidence>
<dbReference type="CDD" id="cd05117">
    <property type="entry name" value="STKc_CAMK"/>
    <property type="match status" value="1"/>
</dbReference>
<feature type="compositionally biased region" description="Basic residues" evidence="8">
    <location>
        <begin position="30"/>
        <end position="39"/>
    </location>
</feature>
<dbReference type="Gene3D" id="1.10.238.10">
    <property type="entry name" value="EF-hand"/>
    <property type="match status" value="1"/>
</dbReference>
<keyword evidence="1" id="KW-0723">Serine/threonine-protein kinase</keyword>
<dbReference type="Pfam" id="PF13499">
    <property type="entry name" value="EF-hand_7"/>
    <property type="match status" value="1"/>
</dbReference>
<dbReference type="Proteomes" id="UP000008141">
    <property type="component" value="Unassembled WGS sequence"/>
</dbReference>
<proteinExistence type="predicted"/>
<name>E1ZEF5_CHLVA</name>
<dbReference type="AlphaFoldDB" id="E1ZEF5"/>
<feature type="region of interest" description="Disordered" evidence="8">
    <location>
        <begin position="1"/>
        <end position="89"/>
    </location>
</feature>
<dbReference type="PROSITE" id="PS00107">
    <property type="entry name" value="PROTEIN_KINASE_ATP"/>
    <property type="match status" value="1"/>
</dbReference>
<dbReference type="SUPFAM" id="SSF47473">
    <property type="entry name" value="EF-hand"/>
    <property type="match status" value="1"/>
</dbReference>
<sequence length="633" mass="69418">MLVQQQGGAASSRGPWSGRGVWTPGASPARCHRRCRRALAARSAAQSPQAAPEQPQQQPQQQQQRPPPASATVQRGQPPPGYTSHTQALYSSTPDPIVSFGFAKGFKDKYELAQQLGSGTFGIVHIAVNKETGERFAVKSMPKRFASNGNLEPYYVRRVRNEVDICNHLGRSLNVCYLYEVFEDEKCVDLVMELCSGGELWDKIKLGSYSENAARRLVREIVRAVAQCHGMNVLLRDIKPENFMFLDRAPGSPLKAIDFGISVFCQPGQYIDVRAGTPIYIAPEVLRMHYTLSADIWSLGIVAYQLLTGRLPFSGEEGQEVFRAVLFAELDYESPPWDTLSDAARDFVQSCLQRDEKLRPSAEQLLEHPWLQDELHVSDAPFSDTIVQRLQRFGLYGRFRQVALKAVVRGMAGDSEALADMRQAFQMMDTDHDGRVTYSELKQALQDGHFSLSAGEAEQLLEQVDTYHRGEIDFSEWAAAMADWRSVRFFSASGHGSCKRCRLQPPACPAGRPGPVLSRSAAALGSPVPPARPPLLRPHPCSPTRATSPASAALQFKAGNDWDRLVADAFKSMDPDNDGLLSGEDLERLLCGDDGCEVPGRGKRDGGAGAGMAGAQGEQTRMIAVVGVCGQPL</sequence>
<keyword evidence="12" id="KW-1185">Reference proteome</keyword>
<gene>
    <name evidence="11" type="ORF">CHLNCDRAFT_35323</name>
</gene>
<dbReference type="OrthoDB" id="40902at2759"/>
<dbReference type="EMBL" id="GL433843">
    <property type="protein sequence ID" value="EFN55861.1"/>
    <property type="molecule type" value="Genomic_DNA"/>
</dbReference>
<dbReference type="Gene3D" id="3.30.200.20">
    <property type="entry name" value="Phosphorylase Kinase, domain 1"/>
    <property type="match status" value="1"/>
</dbReference>
<evidence type="ECO:0000256" key="8">
    <source>
        <dbReference type="SAM" id="MobiDB-lite"/>
    </source>
</evidence>
<reference evidence="11 12" key="1">
    <citation type="journal article" date="2010" name="Plant Cell">
        <title>The Chlorella variabilis NC64A genome reveals adaptation to photosymbiosis, coevolution with viruses, and cryptic sex.</title>
        <authorList>
            <person name="Blanc G."/>
            <person name="Duncan G."/>
            <person name="Agarkova I."/>
            <person name="Borodovsky M."/>
            <person name="Gurnon J."/>
            <person name="Kuo A."/>
            <person name="Lindquist E."/>
            <person name="Lucas S."/>
            <person name="Pangilinan J."/>
            <person name="Polle J."/>
            <person name="Salamov A."/>
            <person name="Terry A."/>
            <person name="Yamada T."/>
            <person name="Dunigan D.D."/>
            <person name="Grigoriev I.V."/>
            <person name="Claverie J.M."/>
            <person name="Van Etten J.L."/>
        </authorList>
    </citation>
    <scope>NUCLEOTIDE SEQUENCE [LARGE SCALE GENOMIC DNA]</scope>
    <source>
        <strain evidence="11 12">NC64A</strain>
    </source>
</reference>
<keyword evidence="2" id="KW-0808">Transferase</keyword>
<feature type="compositionally biased region" description="Low complexity" evidence="8">
    <location>
        <begin position="40"/>
        <end position="64"/>
    </location>
</feature>
<keyword evidence="3 7" id="KW-0547">Nucleotide-binding</keyword>
<evidence type="ECO:0000259" key="10">
    <source>
        <dbReference type="PROSITE" id="PS50222"/>
    </source>
</evidence>
<dbReference type="InterPro" id="IPR002048">
    <property type="entry name" value="EF_hand_dom"/>
</dbReference>
<evidence type="ECO:0000256" key="1">
    <source>
        <dbReference type="ARBA" id="ARBA00022527"/>
    </source>
</evidence>
<feature type="domain" description="EF-hand" evidence="10">
    <location>
        <begin position="561"/>
        <end position="596"/>
    </location>
</feature>
<evidence type="ECO:0000256" key="3">
    <source>
        <dbReference type="ARBA" id="ARBA00022741"/>
    </source>
</evidence>
<dbReference type="InterPro" id="IPR018247">
    <property type="entry name" value="EF_Hand_1_Ca_BS"/>
</dbReference>
<dbReference type="Gene3D" id="1.10.510.10">
    <property type="entry name" value="Transferase(Phosphotransferase) domain 1"/>
    <property type="match status" value="1"/>
</dbReference>
<dbReference type="InterPro" id="IPR050205">
    <property type="entry name" value="CDPK_Ser/Thr_kinases"/>
</dbReference>
<dbReference type="GO" id="GO:0005509">
    <property type="term" value="F:calcium ion binding"/>
    <property type="evidence" value="ECO:0007669"/>
    <property type="project" value="InterPro"/>
</dbReference>
<dbReference type="KEGG" id="cvr:CHLNCDRAFT_35323"/>
<keyword evidence="6 7" id="KW-0067">ATP-binding</keyword>
<dbReference type="InterPro" id="IPR017441">
    <property type="entry name" value="Protein_kinase_ATP_BS"/>
</dbReference>
<dbReference type="InterPro" id="IPR011009">
    <property type="entry name" value="Kinase-like_dom_sf"/>
</dbReference>
<evidence type="ECO:0000313" key="12">
    <source>
        <dbReference type="Proteomes" id="UP000008141"/>
    </source>
</evidence>
<evidence type="ECO:0000259" key="9">
    <source>
        <dbReference type="PROSITE" id="PS50011"/>
    </source>
</evidence>
<feature type="domain" description="Protein kinase" evidence="9">
    <location>
        <begin position="110"/>
        <end position="371"/>
    </location>
</feature>
<evidence type="ECO:0000256" key="6">
    <source>
        <dbReference type="ARBA" id="ARBA00022840"/>
    </source>
</evidence>
<dbReference type="SMART" id="SM00054">
    <property type="entry name" value="EFh"/>
    <property type="match status" value="3"/>
</dbReference>
<dbReference type="InterPro" id="IPR011992">
    <property type="entry name" value="EF-hand-dom_pair"/>
</dbReference>
<dbReference type="GO" id="GO:0005524">
    <property type="term" value="F:ATP binding"/>
    <property type="evidence" value="ECO:0007669"/>
    <property type="project" value="UniProtKB-UniRule"/>
</dbReference>